<keyword evidence="2" id="KW-1185">Reference proteome</keyword>
<evidence type="ECO:0000313" key="2">
    <source>
        <dbReference type="Proteomes" id="UP000061660"/>
    </source>
</evidence>
<dbReference type="PATRIC" id="fig|162209.4.peg.1852"/>
<reference evidence="1 2" key="2">
    <citation type="journal article" date="2016" name="Genome Announc.">
        <title>Complete Genome Sequences of Two Interactive Moderate Thermophiles, Paenibacillus napthalenovorans 32O-Y and Paenibacillus sp. 32O-W.</title>
        <authorList>
            <person name="Butler R.R.III."/>
            <person name="Wang J."/>
            <person name="Stark B.C."/>
            <person name="Pombert J.F."/>
        </authorList>
    </citation>
    <scope>NUCLEOTIDE SEQUENCE [LARGE SCALE GENOMIC DNA]</scope>
    <source>
        <strain evidence="1 2">32O-Y</strain>
    </source>
</reference>
<dbReference type="STRING" id="162209.IJ22_17480"/>
<dbReference type="EMBL" id="CP013652">
    <property type="protein sequence ID" value="ALS22122.1"/>
    <property type="molecule type" value="Genomic_DNA"/>
</dbReference>
<reference evidence="2" key="1">
    <citation type="submission" date="2015-12" db="EMBL/GenBank/DDBJ databases">
        <title>Complete genome sequences of two moderately thermophilic Paenibacillus species.</title>
        <authorList>
            <person name="Butler R.III."/>
            <person name="Wang J."/>
            <person name="Stark B.C."/>
            <person name="Pombert J.-F."/>
        </authorList>
    </citation>
    <scope>NUCLEOTIDE SEQUENCE [LARGE SCALE GENOMIC DNA]</scope>
    <source>
        <strain evidence="2">32O-Y</strain>
    </source>
</reference>
<dbReference type="RefSeq" id="WP_062408446.1">
    <property type="nucleotide sequence ID" value="NZ_CP013652.1"/>
</dbReference>
<organism evidence="1 2">
    <name type="scientific">Paenibacillus naphthalenovorans</name>
    <dbReference type="NCBI Taxonomy" id="162209"/>
    <lineage>
        <taxon>Bacteria</taxon>
        <taxon>Bacillati</taxon>
        <taxon>Bacillota</taxon>
        <taxon>Bacilli</taxon>
        <taxon>Bacillales</taxon>
        <taxon>Paenibacillaceae</taxon>
        <taxon>Paenibacillus</taxon>
    </lineage>
</organism>
<dbReference type="OrthoDB" id="9958986at2"/>
<sequence length="133" mass="15831">MNNEITLILPVELSERRKVLEKELAKVVTELCFTGLRDEINKVFEEYNIEPKPTKIKWDFCGEYDDEGGTTYYPNNIAVYTNGEKVEIDNYTINKKSKWSDSYYDYELGEELHEVICDYRHDLYEHDIEEIDL</sequence>
<protein>
    <submittedName>
        <fullName evidence="1">Uncharacterized protein</fullName>
    </submittedName>
</protein>
<accession>A0A0U2W9T4</accession>
<dbReference type="AlphaFoldDB" id="A0A0U2W9T4"/>
<evidence type="ECO:0000313" key="1">
    <source>
        <dbReference type="EMBL" id="ALS22122.1"/>
    </source>
</evidence>
<dbReference type="Proteomes" id="UP000061660">
    <property type="component" value="Chromosome"/>
</dbReference>
<proteinExistence type="predicted"/>
<dbReference type="KEGG" id="pnp:IJ22_17480"/>
<name>A0A0U2W9T4_9BACL</name>
<gene>
    <name evidence="1" type="ORF">IJ22_17480</name>
</gene>